<keyword evidence="1" id="KW-1133">Transmembrane helix</keyword>
<dbReference type="Proteomes" id="UP001596391">
    <property type="component" value="Unassembled WGS sequence"/>
</dbReference>
<dbReference type="InterPro" id="IPR021493">
    <property type="entry name" value="DUF3147"/>
</dbReference>
<organism evidence="2 3">
    <name type="scientific">Granulicella cerasi</name>
    <dbReference type="NCBI Taxonomy" id="741063"/>
    <lineage>
        <taxon>Bacteria</taxon>
        <taxon>Pseudomonadati</taxon>
        <taxon>Acidobacteriota</taxon>
        <taxon>Terriglobia</taxon>
        <taxon>Terriglobales</taxon>
        <taxon>Acidobacteriaceae</taxon>
        <taxon>Granulicella</taxon>
    </lineage>
</organism>
<protein>
    <submittedName>
        <fullName evidence="2">DUF3147 family protein</fullName>
    </submittedName>
</protein>
<dbReference type="RefSeq" id="WP_263370911.1">
    <property type="nucleotide sequence ID" value="NZ_JAGSYD010000002.1"/>
</dbReference>
<reference evidence="3" key="1">
    <citation type="journal article" date="2019" name="Int. J. Syst. Evol. Microbiol.">
        <title>The Global Catalogue of Microorganisms (GCM) 10K type strain sequencing project: providing services to taxonomists for standard genome sequencing and annotation.</title>
        <authorList>
            <consortium name="The Broad Institute Genomics Platform"/>
            <consortium name="The Broad Institute Genome Sequencing Center for Infectious Disease"/>
            <person name="Wu L."/>
            <person name="Ma J."/>
        </authorList>
    </citation>
    <scope>NUCLEOTIDE SEQUENCE [LARGE SCALE GENOMIC DNA]</scope>
    <source>
        <strain evidence="3">CGMCC 1.16026</strain>
    </source>
</reference>
<dbReference type="Pfam" id="PF11345">
    <property type="entry name" value="DUF3147"/>
    <property type="match status" value="1"/>
</dbReference>
<keyword evidence="1" id="KW-0472">Membrane</keyword>
<evidence type="ECO:0000313" key="3">
    <source>
        <dbReference type="Proteomes" id="UP001596391"/>
    </source>
</evidence>
<comment type="caution">
    <text evidence="2">The sequence shown here is derived from an EMBL/GenBank/DDBJ whole genome shotgun (WGS) entry which is preliminary data.</text>
</comment>
<feature type="transmembrane region" description="Helical" evidence="1">
    <location>
        <begin position="116"/>
        <end position="136"/>
    </location>
</feature>
<sequence>MRKIGFSFSSLKETRFHEYVARFFFGGVCTALAGIIARRYGPVLGGLFLAFPAIFPASATMIENNEKRRKQEIGADGTQRGRIAASIDASGASLGCFGLAAFGLVLWQFIPQHNALATVMLAFASWTVVSYLLWAFRKG</sequence>
<dbReference type="EMBL" id="JBHSWI010000001">
    <property type="protein sequence ID" value="MFC6647175.1"/>
    <property type="molecule type" value="Genomic_DNA"/>
</dbReference>
<gene>
    <name evidence="2" type="ORF">ACFQBQ_16675</name>
</gene>
<keyword evidence="1" id="KW-0812">Transmembrane</keyword>
<proteinExistence type="predicted"/>
<name>A0ABW1ZDV8_9BACT</name>
<feature type="transmembrane region" description="Helical" evidence="1">
    <location>
        <begin position="43"/>
        <end position="62"/>
    </location>
</feature>
<feature type="transmembrane region" description="Helical" evidence="1">
    <location>
        <begin position="83"/>
        <end position="110"/>
    </location>
</feature>
<feature type="transmembrane region" description="Helical" evidence="1">
    <location>
        <begin position="20"/>
        <end position="37"/>
    </location>
</feature>
<evidence type="ECO:0000256" key="1">
    <source>
        <dbReference type="SAM" id="Phobius"/>
    </source>
</evidence>
<evidence type="ECO:0000313" key="2">
    <source>
        <dbReference type="EMBL" id="MFC6647175.1"/>
    </source>
</evidence>
<keyword evidence="3" id="KW-1185">Reference proteome</keyword>
<accession>A0ABW1ZDV8</accession>